<dbReference type="AlphaFoldDB" id="A0A433QFY5"/>
<accession>A0A433QFY5</accession>
<feature type="compositionally biased region" description="Basic residues" evidence="1">
    <location>
        <begin position="195"/>
        <end position="212"/>
    </location>
</feature>
<sequence length="212" mass="24039">MQYFSPPSMSAQDKPHHLRELESLCDLKNRTETLIRVKHSIFQNNESLDRKQALLDDVISEKQQLLREKRTVVEMLQGIQRDIEAATAAELALTKERDDLQDTLIKLRNDEYEPLKTEVDSLRLNKGLKRLPNLQEELDTQMAKYLEDRRERWRDCDSEGSSENRGSPVAAGAGSSSLHATGNGAVGEAGPSTTSRRRVTATSKGRPKKRQR</sequence>
<dbReference type="GO" id="GO:0005634">
    <property type="term" value="C:nucleus"/>
    <property type="evidence" value="ECO:0007669"/>
    <property type="project" value="TreeGrafter"/>
</dbReference>
<dbReference type="PANTHER" id="PTHR31058:SF2">
    <property type="entry name" value="ZINC FINGER C4H2 DOMAIN-CONTAINING PROTEIN"/>
    <property type="match status" value="1"/>
</dbReference>
<evidence type="ECO:0000313" key="3">
    <source>
        <dbReference type="Proteomes" id="UP000274822"/>
    </source>
</evidence>
<dbReference type="Pfam" id="PF10146">
    <property type="entry name" value="zf-C4H2"/>
    <property type="match status" value="1"/>
</dbReference>
<dbReference type="Proteomes" id="UP000274822">
    <property type="component" value="Unassembled WGS sequence"/>
</dbReference>
<organism evidence="2 3">
    <name type="scientific">Jimgerdemannia flammicorona</name>
    <dbReference type="NCBI Taxonomy" id="994334"/>
    <lineage>
        <taxon>Eukaryota</taxon>
        <taxon>Fungi</taxon>
        <taxon>Fungi incertae sedis</taxon>
        <taxon>Mucoromycota</taxon>
        <taxon>Mucoromycotina</taxon>
        <taxon>Endogonomycetes</taxon>
        <taxon>Endogonales</taxon>
        <taxon>Endogonaceae</taxon>
        <taxon>Jimgerdemannia</taxon>
    </lineage>
</organism>
<feature type="region of interest" description="Disordered" evidence="1">
    <location>
        <begin position="154"/>
        <end position="212"/>
    </location>
</feature>
<evidence type="ECO:0000256" key="1">
    <source>
        <dbReference type="SAM" id="MobiDB-lite"/>
    </source>
</evidence>
<reference evidence="2 3" key="1">
    <citation type="journal article" date="2018" name="New Phytol.">
        <title>Phylogenomics of Endogonaceae and evolution of mycorrhizas within Mucoromycota.</title>
        <authorList>
            <person name="Chang Y."/>
            <person name="Desiro A."/>
            <person name="Na H."/>
            <person name="Sandor L."/>
            <person name="Lipzen A."/>
            <person name="Clum A."/>
            <person name="Barry K."/>
            <person name="Grigoriev I.V."/>
            <person name="Martin F.M."/>
            <person name="Stajich J.E."/>
            <person name="Smith M.E."/>
            <person name="Bonito G."/>
            <person name="Spatafora J.W."/>
        </authorList>
    </citation>
    <scope>NUCLEOTIDE SEQUENCE [LARGE SCALE GENOMIC DNA]</scope>
    <source>
        <strain evidence="2 3">AD002</strain>
    </source>
</reference>
<dbReference type="EMBL" id="RBNJ01006211">
    <property type="protein sequence ID" value="RUS28738.1"/>
    <property type="molecule type" value="Genomic_DNA"/>
</dbReference>
<dbReference type="PANTHER" id="PTHR31058">
    <property type="entry name" value="ZINC FINGER C4H2 DOMAIN-CONTAINING PROTEIN"/>
    <property type="match status" value="1"/>
</dbReference>
<evidence type="ECO:0000313" key="2">
    <source>
        <dbReference type="EMBL" id="RUS28738.1"/>
    </source>
</evidence>
<protein>
    <submittedName>
        <fullName evidence="2">Uncharacterized protein</fullName>
    </submittedName>
</protein>
<name>A0A433QFY5_9FUNG</name>
<gene>
    <name evidence="2" type="ORF">BC938DRAFT_481514</name>
</gene>
<keyword evidence="3" id="KW-1185">Reference proteome</keyword>
<dbReference type="InterPro" id="IPR018482">
    <property type="entry name" value="Znf-C4H2"/>
</dbReference>
<proteinExistence type="predicted"/>
<comment type="caution">
    <text evidence="2">The sequence shown here is derived from an EMBL/GenBank/DDBJ whole genome shotgun (WGS) entry which is preliminary data.</text>
</comment>
<feature type="compositionally biased region" description="Low complexity" evidence="1">
    <location>
        <begin position="166"/>
        <end position="177"/>
    </location>
</feature>